<proteinExistence type="predicted"/>
<sequence>KESDYLECRVMNLLIATFYNNSMFGELFEMLRAIKTSSFDCFIYMINHPELYSKRIKKIIKNFEKETTEDLFDSWQEAHDFVLDPTVINQYIGGDMGTNELLVSRALLFNEFKDVSDLMFDSVKGSLEEKNLLTQECANYLFELKAFLTMQKKDPLIKTKTVKSALFKYDFEEIRKANYHIDPNSLPVLDIPLNFDFFHDENQQKHISNQIKLYEHHVHGLGKLLQNSNLNMFFRRFNKSTRQMERQ</sequence>
<feature type="non-terminal residue" evidence="1">
    <location>
        <position position="1"/>
    </location>
</feature>
<organism evidence="1">
    <name type="scientific">marine metagenome</name>
    <dbReference type="NCBI Taxonomy" id="408172"/>
    <lineage>
        <taxon>unclassified sequences</taxon>
        <taxon>metagenomes</taxon>
        <taxon>ecological metagenomes</taxon>
    </lineage>
</organism>
<gene>
    <name evidence="1" type="ORF">METZ01_LOCUS277080</name>
</gene>
<dbReference type="EMBL" id="UINC01080878">
    <property type="protein sequence ID" value="SVC24226.1"/>
    <property type="molecule type" value="Genomic_DNA"/>
</dbReference>
<dbReference type="AlphaFoldDB" id="A0A382KJA0"/>
<evidence type="ECO:0000313" key="1">
    <source>
        <dbReference type="EMBL" id="SVC24226.1"/>
    </source>
</evidence>
<name>A0A382KJA0_9ZZZZ</name>
<protein>
    <submittedName>
        <fullName evidence="1">Uncharacterized protein</fullName>
    </submittedName>
</protein>
<accession>A0A382KJA0</accession>
<reference evidence="1" key="1">
    <citation type="submission" date="2018-05" db="EMBL/GenBank/DDBJ databases">
        <authorList>
            <person name="Lanie J.A."/>
            <person name="Ng W.-L."/>
            <person name="Kazmierczak K.M."/>
            <person name="Andrzejewski T.M."/>
            <person name="Davidsen T.M."/>
            <person name="Wayne K.J."/>
            <person name="Tettelin H."/>
            <person name="Glass J.I."/>
            <person name="Rusch D."/>
            <person name="Podicherti R."/>
            <person name="Tsui H.-C.T."/>
            <person name="Winkler M.E."/>
        </authorList>
    </citation>
    <scope>NUCLEOTIDE SEQUENCE</scope>
</reference>